<name>A0A182E4U3_ONCOC</name>
<sequence length="252" mass="27698">MYPVSSVPLALLYPNVSVSAPTTPIAIETMRTKNHQPLKYFQPQPGTPGWMLHSQGGKLKQKNHNSKYQMKFEPSASLPIMGTPAVNNSNYATSSLSTGVYMSSSMAIVPYYPTSAPAGSNIYRPQLPSKDTSAVKNALQRRPISLDVTPKRKTERRSAQHFRRQQQSDVINFAGAKFSESPEAKVVPLPPFLWCEEASSSSSCSGDEQSRLSITEVIKVRHGKIHETPKWNKCSPSLRVTPLPCVAVLPSS</sequence>
<evidence type="ECO:0000313" key="2">
    <source>
        <dbReference type="Proteomes" id="UP000271087"/>
    </source>
</evidence>
<evidence type="ECO:0000313" key="1">
    <source>
        <dbReference type="EMBL" id="VDK67669.1"/>
    </source>
</evidence>
<proteinExistence type="predicted"/>
<reference evidence="1 2" key="2">
    <citation type="submission" date="2018-08" db="EMBL/GenBank/DDBJ databases">
        <authorList>
            <person name="Laetsch R D."/>
            <person name="Stevens L."/>
            <person name="Kumar S."/>
            <person name="Blaxter L. M."/>
        </authorList>
    </citation>
    <scope>NUCLEOTIDE SEQUENCE [LARGE SCALE GENOMIC DNA]</scope>
</reference>
<dbReference type="STRING" id="42157.A0A182E4U3"/>
<accession>A0A182E4U3</accession>
<dbReference type="Pfam" id="PF15365">
    <property type="entry name" value="PNRC"/>
    <property type="match status" value="1"/>
</dbReference>
<keyword evidence="2" id="KW-1185">Reference proteome</keyword>
<dbReference type="AlphaFoldDB" id="A0A182E4U3"/>
<organism evidence="3">
    <name type="scientific">Onchocerca ochengi</name>
    <name type="common">Filarial nematode worm</name>
    <dbReference type="NCBI Taxonomy" id="42157"/>
    <lineage>
        <taxon>Eukaryota</taxon>
        <taxon>Metazoa</taxon>
        <taxon>Ecdysozoa</taxon>
        <taxon>Nematoda</taxon>
        <taxon>Chromadorea</taxon>
        <taxon>Rhabditida</taxon>
        <taxon>Spirurina</taxon>
        <taxon>Spiruromorpha</taxon>
        <taxon>Filarioidea</taxon>
        <taxon>Onchocercidae</taxon>
        <taxon>Onchocerca</taxon>
    </lineage>
</organism>
<dbReference type="OrthoDB" id="5791232at2759"/>
<gene>
    <name evidence="1" type="ORF">NOO_LOCUS3017</name>
</gene>
<dbReference type="InterPro" id="IPR028322">
    <property type="entry name" value="PNRC-like_rgn"/>
</dbReference>
<dbReference type="Proteomes" id="UP000271087">
    <property type="component" value="Unassembled WGS sequence"/>
</dbReference>
<dbReference type="WBParaSite" id="nOo.2.0.1.t03017-RA">
    <property type="protein sequence ID" value="nOo.2.0.1.t03017-RA"/>
    <property type="gene ID" value="nOo.2.0.1.g03017"/>
</dbReference>
<protein>
    <submittedName>
        <fullName evidence="3">ZM domain-containing protein</fullName>
    </submittedName>
</protein>
<reference evidence="3" key="1">
    <citation type="submission" date="2016-06" db="UniProtKB">
        <authorList>
            <consortium name="WormBaseParasite"/>
        </authorList>
    </citation>
    <scope>IDENTIFICATION</scope>
</reference>
<dbReference type="EMBL" id="UYRW01000534">
    <property type="protein sequence ID" value="VDK67669.1"/>
    <property type="molecule type" value="Genomic_DNA"/>
</dbReference>
<dbReference type="GO" id="GO:0016071">
    <property type="term" value="P:mRNA metabolic process"/>
    <property type="evidence" value="ECO:0007669"/>
    <property type="project" value="UniProtKB-ARBA"/>
</dbReference>
<evidence type="ECO:0000313" key="3">
    <source>
        <dbReference type="WBParaSite" id="nOo.2.0.1.t03017-RA"/>
    </source>
</evidence>